<dbReference type="InterPro" id="IPR001841">
    <property type="entry name" value="Znf_RING"/>
</dbReference>
<protein>
    <recommendedName>
        <fullName evidence="4">RING-type domain-containing protein</fullName>
    </recommendedName>
</protein>
<evidence type="ECO:0000256" key="2">
    <source>
        <dbReference type="SAM" id="Coils"/>
    </source>
</evidence>
<feature type="compositionally biased region" description="Polar residues" evidence="3">
    <location>
        <begin position="305"/>
        <end position="314"/>
    </location>
</feature>
<feature type="region of interest" description="Disordered" evidence="3">
    <location>
        <begin position="335"/>
        <end position="382"/>
    </location>
</feature>
<dbReference type="AlphaFoldDB" id="A0A9W9DJC5"/>
<feature type="coiled-coil region" evidence="2">
    <location>
        <begin position="206"/>
        <end position="268"/>
    </location>
</feature>
<organism evidence="5 6">
    <name type="scientific">Lentinula lateritia</name>
    <dbReference type="NCBI Taxonomy" id="40482"/>
    <lineage>
        <taxon>Eukaryota</taxon>
        <taxon>Fungi</taxon>
        <taxon>Dikarya</taxon>
        <taxon>Basidiomycota</taxon>
        <taxon>Agaricomycotina</taxon>
        <taxon>Agaricomycetes</taxon>
        <taxon>Agaricomycetidae</taxon>
        <taxon>Agaricales</taxon>
        <taxon>Marasmiineae</taxon>
        <taxon>Omphalotaceae</taxon>
        <taxon>Lentinula</taxon>
    </lineage>
</organism>
<dbReference type="PROSITE" id="PS50089">
    <property type="entry name" value="ZF_RING_2"/>
    <property type="match status" value="1"/>
</dbReference>
<evidence type="ECO:0000313" key="6">
    <source>
        <dbReference type="Proteomes" id="UP001150238"/>
    </source>
</evidence>
<comment type="caution">
    <text evidence="5">The sequence shown here is derived from an EMBL/GenBank/DDBJ whole genome shotgun (WGS) entry which is preliminary data.</text>
</comment>
<gene>
    <name evidence="5" type="ORF">C8J55DRAFT_519326</name>
</gene>
<feature type="compositionally biased region" description="Low complexity" evidence="3">
    <location>
        <begin position="336"/>
        <end position="345"/>
    </location>
</feature>
<evidence type="ECO:0000256" key="3">
    <source>
        <dbReference type="SAM" id="MobiDB-lite"/>
    </source>
</evidence>
<keyword evidence="1" id="KW-0863">Zinc-finger</keyword>
<keyword evidence="1" id="KW-0479">Metal-binding</keyword>
<feature type="domain" description="RING-type" evidence="4">
    <location>
        <begin position="6"/>
        <end position="49"/>
    </location>
</feature>
<dbReference type="Proteomes" id="UP001150238">
    <property type="component" value="Unassembled WGS sequence"/>
</dbReference>
<feature type="region of interest" description="Disordered" evidence="3">
    <location>
        <begin position="281"/>
        <end position="314"/>
    </location>
</feature>
<proteinExistence type="predicted"/>
<sequence>MPHGHCQVCLGYFAISDCQVLPCGHGGCKYCLGQIFDTFTNMGNCWMCRQEYHRSGAHRVHLELVDSKVANFHNTIEGLEKMDASVPSISVTRASTRIKRTVDEINCDNEIAVSLRQAIADFDDRIVPVFIRVEAQAKDVEQLQKQLTCAQGKAKTFDDVCENSQKKDALIIALRSELDRSDKEGRQAVSVTESLTAAYLASKRQNELDTEEKKRLEHDNRDLRRLLECHAKSAQSRKDKIQALKHEITKLKQRNETLEETQSSVLDETLSTFPLNDYVDETFPSSSSSSARPTSPSEHFRNKSYRSSRLSQVTNELSESEVDVNFDFGMPGPGFSSDWKMSSTTKSKKRKAASLNFPIPLDKRGRPMVSVQTGPVRLRRVP</sequence>
<evidence type="ECO:0000313" key="5">
    <source>
        <dbReference type="EMBL" id="KAJ4473349.1"/>
    </source>
</evidence>
<dbReference type="InterPro" id="IPR013083">
    <property type="entry name" value="Znf_RING/FYVE/PHD"/>
</dbReference>
<name>A0A9W9DJC5_9AGAR</name>
<reference evidence="5" key="1">
    <citation type="submission" date="2022-08" db="EMBL/GenBank/DDBJ databases">
        <authorList>
            <consortium name="DOE Joint Genome Institute"/>
            <person name="Min B."/>
            <person name="Riley R."/>
            <person name="Sierra-Patev S."/>
            <person name="Naranjo-Ortiz M."/>
            <person name="Looney B."/>
            <person name="Konkel Z."/>
            <person name="Slot J.C."/>
            <person name="Sakamoto Y."/>
            <person name="Steenwyk J.L."/>
            <person name="Rokas A."/>
            <person name="Carro J."/>
            <person name="Camarero S."/>
            <person name="Ferreira P."/>
            <person name="Molpeceres G."/>
            <person name="Ruiz-Duenas F.J."/>
            <person name="Serrano A."/>
            <person name="Henrissat B."/>
            <person name="Drula E."/>
            <person name="Hughes K.W."/>
            <person name="Mata J.L."/>
            <person name="Ishikawa N.K."/>
            <person name="Vargas-Isla R."/>
            <person name="Ushijima S."/>
            <person name="Smith C.A."/>
            <person name="Ahrendt S."/>
            <person name="Andreopoulos W."/>
            <person name="He G."/>
            <person name="Labutti K."/>
            <person name="Lipzen A."/>
            <person name="Ng V."/>
            <person name="Sandor L."/>
            <person name="Barry K."/>
            <person name="Martinez A.T."/>
            <person name="Xiao Y."/>
            <person name="Gibbons J.G."/>
            <person name="Terashima K."/>
            <person name="Hibbett D.S."/>
            <person name="Grigoriev I.V."/>
        </authorList>
    </citation>
    <scope>NUCLEOTIDE SEQUENCE</scope>
    <source>
        <strain evidence="5">Sp2 HRB7682 ss15</strain>
    </source>
</reference>
<dbReference type="EMBL" id="JANVFS010000025">
    <property type="protein sequence ID" value="KAJ4473349.1"/>
    <property type="molecule type" value="Genomic_DNA"/>
</dbReference>
<keyword evidence="2" id="KW-0175">Coiled coil</keyword>
<keyword evidence="1" id="KW-0862">Zinc</keyword>
<evidence type="ECO:0000256" key="1">
    <source>
        <dbReference type="PROSITE-ProRule" id="PRU00175"/>
    </source>
</evidence>
<evidence type="ECO:0000259" key="4">
    <source>
        <dbReference type="PROSITE" id="PS50089"/>
    </source>
</evidence>
<dbReference type="SUPFAM" id="SSF57850">
    <property type="entry name" value="RING/U-box"/>
    <property type="match status" value="1"/>
</dbReference>
<feature type="compositionally biased region" description="Low complexity" evidence="3">
    <location>
        <begin position="284"/>
        <end position="297"/>
    </location>
</feature>
<dbReference type="Gene3D" id="3.30.40.10">
    <property type="entry name" value="Zinc/RING finger domain, C3HC4 (zinc finger)"/>
    <property type="match status" value="1"/>
</dbReference>
<dbReference type="GO" id="GO:0008270">
    <property type="term" value="F:zinc ion binding"/>
    <property type="evidence" value="ECO:0007669"/>
    <property type="project" value="UniProtKB-KW"/>
</dbReference>
<reference evidence="5" key="2">
    <citation type="journal article" date="2023" name="Proc. Natl. Acad. Sci. U.S.A.">
        <title>A global phylogenomic analysis of the shiitake genus Lentinula.</title>
        <authorList>
            <person name="Sierra-Patev S."/>
            <person name="Min B."/>
            <person name="Naranjo-Ortiz M."/>
            <person name="Looney B."/>
            <person name="Konkel Z."/>
            <person name="Slot J.C."/>
            <person name="Sakamoto Y."/>
            <person name="Steenwyk J.L."/>
            <person name="Rokas A."/>
            <person name="Carro J."/>
            <person name="Camarero S."/>
            <person name="Ferreira P."/>
            <person name="Molpeceres G."/>
            <person name="Ruiz-Duenas F.J."/>
            <person name="Serrano A."/>
            <person name="Henrissat B."/>
            <person name="Drula E."/>
            <person name="Hughes K.W."/>
            <person name="Mata J.L."/>
            <person name="Ishikawa N.K."/>
            <person name="Vargas-Isla R."/>
            <person name="Ushijima S."/>
            <person name="Smith C.A."/>
            <person name="Donoghue J."/>
            <person name="Ahrendt S."/>
            <person name="Andreopoulos W."/>
            <person name="He G."/>
            <person name="LaButti K."/>
            <person name="Lipzen A."/>
            <person name="Ng V."/>
            <person name="Riley R."/>
            <person name="Sandor L."/>
            <person name="Barry K."/>
            <person name="Martinez A.T."/>
            <person name="Xiao Y."/>
            <person name="Gibbons J.G."/>
            <person name="Terashima K."/>
            <person name="Grigoriev I.V."/>
            <person name="Hibbett D."/>
        </authorList>
    </citation>
    <scope>NUCLEOTIDE SEQUENCE</scope>
    <source>
        <strain evidence="5">Sp2 HRB7682 ss15</strain>
    </source>
</reference>
<accession>A0A9W9DJC5</accession>